<protein>
    <submittedName>
        <fullName evidence="11">Unannotated protein</fullName>
    </submittedName>
</protein>
<evidence type="ECO:0000256" key="1">
    <source>
        <dbReference type="ARBA" id="ARBA00004651"/>
    </source>
</evidence>
<evidence type="ECO:0000256" key="6">
    <source>
        <dbReference type="ARBA" id="ARBA00022989"/>
    </source>
</evidence>
<gene>
    <name evidence="11" type="ORF">UFOPK3564_01833</name>
</gene>
<evidence type="ECO:0000256" key="4">
    <source>
        <dbReference type="ARBA" id="ARBA00022741"/>
    </source>
</evidence>
<evidence type="ECO:0000256" key="3">
    <source>
        <dbReference type="ARBA" id="ARBA00022692"/>
    </source>
</evidence>
<comment type="subcellular location">
    <subcellularLocation>
        <location evidence="1">Cell membrane</location>
        <topology evidence="1">Multi-pass membrane protein</topology>
    </subcellularLocation>
</comment>
<evidence type="ECO:0000256" key="5">
    <source>
        <dbReference type="ARBA" id="ARBA00022840"/>
    </source>
</evidence>
<dbReference type="InterPro" id="IPR002586">
    <property type="entry name" value="CobQ/CobB/MinD/ParA_Nub-bd_dom"/>
</dbReference>
<dbReference type="Gene3D" id="3.40.50.300">
    <property type="entry name" value="P-loop containing nucleotide triphosphate hydrolases"/>
    <property type="match status" value="1"/>
</dbReference>
<dbReference type="PANTHER" id="PTHR32309:SF31">
    <property type="entry name" value="CAPSULAR EXOPOLYSACCHARIDE FAMILY"/>
    <property type="match status" value="1"/>
</dbReference>
<feature type="domain" description="Polysaccharide chain length determinant N-terminal" evidence="10">
    <location>
        <begin position="20"/>
        <end position="80"/>
    </location>
</feature>
<dbReference type="SUPFAM" id="SSF52540">
    <property type="entry name" value="P-loop containing nucleoside triphosphate hydrolases"/>
    <property type="match status" value="1"/>
</dbReference>
<evidence type="ECO:0000256" key="7">
    <source>
        <dbReference type="ARBA" id="ARBA00023136"/>
    </source>
</evidence>
<dbReference type="InterPro" id="IPR050445">
    <property type="entry name" value="Bact_polysacc_biosynth/exp"/>
</dbReference>
<proteinExistence type="predicted"/>
<dbReference type="GO" id="GO:0005886">
    <property type="term" value="C:plasma membrane"/>
    <property type="evidence" value="ECO:0007669"/>
    <property type="project" value="UniProtKB-SubCell"/>
</dbReference>
<evidence type="ECO:0000259" key="10">
    <source>
        <dbReference type="Pfam" id="PF02706"/>
    </source>
</evidence>
<reference evidence="11" key="1">
    <citation type="submission" date="2020-05" db="EMBL/GenBank/DDBJ databases">
        <authorList>
            <person name="Chiriac C."/>
            <person name="Salcher M."/>
            <person name="Ghai R."/>
            <person name="Kavagutti S V."/>
        </authorList>
    </citation>
    <scope>NUCLEOTIDE SEQUENCE</scope>
</reference>
<feature type="transmembrane region" description="Helical" evidence="8">
    <location>
        <begin position="217"/>
        <end position="238"/>
    </location>
</feature>
<accession>A0A6J7HIX3</accession>
<keyword evidence="4" id="KW-0547">Nucleotide-binding</keyword>
<evidence type="ECO:0000256" key="2">
    <source>
        <dbReference type="ARBA" id="ARBA00022475"/>
    </source>
</evidence>
<keyword evidence="2" id="KW-1003">Cell membrane</keyword>
<dbReference type="AlphaFoldDB" id="A0A6J7HIX3"/>
<dbReference type="Pfam" id="PF01656">
    <property type="entry name" value="CbiA"/>
    <property type="match status" value="1"/>
</dbReference>
<dbReference type="InterPro" id="IPR027417">
    <property type="entry name" value="P-loop_NTPase"/>
</dbReference>
<dbReference type="InterPro" id="IPR003856">
    <property type="entry name" value="LPS_length_determ_N"/>
</dbReference>
<organism evidence="11">
    <name type="scientific">freshwater metagenome</name>
    <dbReference type="NCBI Taxonomy" id="449393"/>
    <lineage>
        <taxon>unclassified sequences</taxon>
        <taxon>metagenomes</taxon>
        <taxon>ecological metagenomes</taxon>
    </lineage>
</organism>
<keyword evidence="5" id="KW-0067">ATP-binding</keyword>
<dbReference type="InterPro" id="IPR005702">
    <property type="entry name" value="Wzc-like_C"/>
</dbReference>
<sequence>MSSFSDPETPDASDRALWPLLAALRTRWWLVVGLVVLAGVTAAFAVRAKAPSYTAEAQVLVTPFAGEDSTLSGVRLLRNSGDPTRDVETAITLLRGAGTDDTTARVLGRGTTRKDVRERVALEAIGGGSVVAVRGTAASEAEAVRLTQTYIDVALGARNALVEAGARRALTALDSRTDPGLPTIRRQLRVWRDQGDPTFSIAQRATAPDGPDGPADWLVVLGAMVAGGLLAVIGTIVLQRTDHRVASRAALLENIPAPVLAGVPTVRGFGGINMPPPVREAFRTLQIQLDLQPKDGCRRILVTSASSGDGKTTAVLNLAFALVSAGHRVVLVDFDLRKPDLGRQLGVTGSVALDATVAGGGPLTSIMRSVPRLPPLRLVDVATGPGDLALLPLLTTRTRAMLQDVDDVADYVLLDTAPVGEVGDALPLLGDVDDVLVVGRPGSTDDRALGAMAGYLRRAGVAPTGWIVTGVDAALSPYYDAAPRRRSGAVWRTARRIVQGSG</sequence>
<name>A0A6J7HIX3_9ZZZZ</name>
<evidence type="ECO:0000313" key="11">
    <source>
        <dbReference type="EMBL" id="CAB4921007.1"/>
    </source>
</evidence>
<keyword evidence="6 8" id="KW-1133">Transmembrane helix</keyword>
<evidence type="ECO:0000259" key="9">
    <source>
        <dbReference type="Pfam" id="PF01656"/>
    </source>
</evidence>
<keyword evidence="3 8" id="KW-0812">Transmembrane</keyword>
<feature type="domain" description="CobQ/CobB/MinD/ParA nucleotide binding" evidence="9">
    <location>
        <begin position="300"/>
        <end position="342"/>
    </location>
</feature>
<dbReference type="EMBL" id="CAFBMK010000106">
    <property type="protein sequence ID" value="CAB4921007.1"/>
    <property type="molecule type" value="Genomic_DNA"/>
</dbReference>
<feature type="transmembrane region" description="Helical" evidence="8">
    <location>
        <begin position="28"/>
        <end position="46"/>
    </location>
</feature>
<dbReference type="CDD" id="cd05387">
    <property type="entry name" value="BY-kinase"/>
    <property type="match status" value="1"/>
</dbReference>
<evidence type="ECO:0000256" key="8">
    <source>
        <dbReference type="SAM" id="Phobius"/>
    </source>
</evidence>
<dbReference type="Pfam" id="PF02706">
    <property type="entry name" value="Wzz"/>
    <property type="match status" value="1"/>
</dbReference>
<keyword evidence="7 8" id="KW-0472">Membrane</keyword>
<dbReference type="PANTHER" id="PTHR32309">
    <property type="entry name" value="TYROSINE-PROTEIN KINASE"/>
    <property type="match status" value="1"/>
</dbReference>